<sequence length="252" mass="27538">MFGALCRQSAVLAAPGRAASLRAVRSALATRAASSASNVPPPDPADEDTPPAGGRSSLSSIVNGISFSPVNTRTFDYRPVDVDYTQARGASEGEEDPDEVIPSAEEDFHGADAAGHFFNENFHESMFTEGGTTPGAGGALQTVRRGPTRMELLLRQSAEDGEGYDSDEDDEFQIVNAMELAFKSGDLAFRTRQQEDVIRARVNILNFLATFDALVRAVPSEAERQRLRKKYHHDLLAFNDALLRLLRYRMSE</sequence>
<organism evidence="2">
    <name type="scientific">Fonticula alba</name>
    <name type="common">Slime mold</name>
    <dbReference type="NCBI Taxonomy" id="691883"/>
    <lineage>
        <taxon>Eukaryota</taxon>
        <taxon>Rotosphaerida</taxon>
        <taxon>Fonticulaceae</taxon>
        <taxon>Fonticula</taxon>
    </lineage>
</organism>
<evidence type="ECO:0000256" key="1">
    <source>
        <dbReference type="SAM" id="MobiDB-lite"/>
    </source>
</evidence>
<feature type="region of interest" description="Disordered" evidence="1">
    <location>
        <begin position="32"/>
        <end position="61"/>
    </location>
</feature>
<dbReference type="GeneID" id="20527343"/>
<name>A0A058Z8N4_FONAL</name>
<evidence type="ECO:0000313" key="3">
    <source>
        <dbReference type="Proteomes" id="UP000030693"/>
    </source>
</evidence>
<evidence type="ECO:0000313" key="2">
    <source>
        <dbReference type="EMBL" id="KCV70288.1"/>
    </source>
</evidence>
<proteinExistence type="predicted"/>
<dbReference type="Proteomes" id="UP000030693">
    <property type="component" value="Unassembled WGS sequence"/>
</dbReference>
<accession>A0A058Z8N4</accession>
<gene>
    <name evidence="2" type="ORF">H696_02618</name>
</gene>
<keyword evidence="3" id="KW-1185">Reference proteome</keyword>
<dbReference type="RefSeq" id="XP_009494804.1">
    <property type="nucleotide sequence ID" value="XM_009496529.1"/>
</dbReference>
<dbReference type="AlphaFoldDB" id="A0A058Z8N4"/>
<protein>
    <submittedName>
        <fullName evidence="2">Uncharacterized protein</fullName>
    </submittedName>
</protein>
<reference evidence="2" key="1">
    <citation type="submission" date="2013-04" db="EMBL/GenBank/DDBJ databases">
        <title>The Genome Sequence of Fonticula alba ATCC 38817.</title>
        <authorList>
            <consortium name="The Broad Institute Genomics Platform"/>
            <person name="Russ C."/>
            <person name="Cuomo C."/>
            <person name="Burger G."/>
            <person name="Gray M.W."/>
            <person name="Holland P.W.H."/>
            <person name="King N."/>
            <person name="Lang F.B.F."/>
            <person name="Roger A.J."/>
            <person name="Ruiz-Trillo I."/>
            <person name="Brown M."/>
            <person name="Walker B."/>
            <person name="Young S."/>
            <person name="Zeng Q."/>
            <person name="Gargeya S."/>
            <person name="Fitzgerald M."/>
            <person name="Haas B."/>
            <person name="Abouelleil A."/>
            <person name="Allen A.W."/>
            <person name="Alvarado L."/>
            <person name="Arachchi H.M."/>
            <person name="Berlin A.M."/>
            <person name="Chapman S.B."/>
            <person name="Gainer-Dewar J."/>
            <person name="Goldberg J."/>
            <person name="Griggs A."/>
            <person name="Gujja S."/>
            <person name="Hansen M."/>
            <person name="Howarth C."/>
            <person name="Imamovic A."/>
            <person name="Ireland A."/>
            <person name="Larimer J."/>
            <person name="McCowan C."/>
            <person name="Murphy C."/>
            <person name="Pearson M."/>
            <person name="Poon T.W."/>
            <person name="Priest M."/>
            <person name="Roberts A."/>
            <person name="Saif S."/>
            <person name="Shea T."/>
            <person name="Sisk P."/>
            <person name="Sykes S."/>
            <person name="Wortman J."/>
            <person name="Nusbaum C."/>
            <person name="Birren B."/>
        </authorList>
    </citation>
    <scope>NUCLEOTIDE SEQUENCE [LARGE SCALE GENOMIC DNA]</scope>
    <source>
        <strain evidence="2">ATCC 38817</strain>
    </source>
</reference>
<dbReference type="EMBL" id="KB932204">
    <property type="protein sequence ID" value="KCV70288.1"/>
    <property type="molecule type" value="Genomic_DNA"/>
</dbReference>